<keyword evidence="7" id="KW-0832">Ubl conjugation</keyword>
<evidence type="ECO:0000256" key="1">
    <source>
        <dbReference type="ARBA" id="ARBA00004110"/>
    </source>
</evidence>
<comment type="similarity">
    <text evidence="2">Belongs to the NLRP family.</text>
</comment>
<evidence type="ECO:0000256" key="2">
    <source>
        <dbReference type="ARBA" id="ARBA00008665"/>
    </source>
</evidence>
<protein>
    <submittedName>
        <fullName evidence="12">NACHT, LRR and PYD domains-containing protein 12-like</fullName>
    </submittedName>
</protein>
<dbReference type="GeneID" id="102372525"/>
<dbReference type="InterPro" id="IPR050637">
    <property type="entry name" value="NLRP_innate_immun_reg"/>
</dbReference>
<dbReference type="InterPro" id="IPR007111">
    <property type="entry name" value="NACHT_NTPase"/>
</dbReference>
<dbReference type="InterPro" id="IPR001611">
    <property type="entry name" value="Leu-rich_rpt"/>
</dbReference>
<dbReference type="GO" id="GO:0006954">
    <property type="term" value="P:inflammatory response"/>
    <property type="evidence" value="ECO:0007669"/>
    <property type="project" value="UniProtKB-KW"/>
</dbReference>
<dbReference type="GO" id="GO:0005829">
    <property type="term" value="C:cytosol"/>
    <property type="evidence" value="ECO:0007669"/>
    <property type="project" value="UniProtKB-SubCell"/>
</dbReference>
<dbReference type="Gene3D" id="3.80.10.10">
    <property type="entry name" value="Ribonuclease Inhibitor"/>
    <property type="match status" value="3"/>
</dbReference>
<dbReference type="InParanoid" id="A0A3Q0FSE9"/>
<sequence>MYTEHIQNNYRYIKDRNSLLGEKVNLTNRYTKLVIVKDPHAKKKDLHEIMTLREKYIKTTSEQRRALTISDLFACDENGETPRIVVLLGAAGTGKTMTARKIMFDWASGELYQNKFDYVFYIHCRGFKLGSEQRSLEDLILTNCPDERAPVEEILRCPEKILFIIDGFDELRFSLDQPEDNLCSDPHEKKAVEITLSSLFRKKVLQKSYLLITTRPAALEKLNELLENERCVKILGFSETEMKEYFDKYFGDKERARKAFNFVRENEMIFTMCSVPMVCWIICTVIEQQMDEGEDLAQSSETITGVYLLYLHNLLKGCDQNSKQPIRANLKRLCSLAAEGICKQKILFEAEELKKHSLDTSDSRFLNENLFRKASDQECLYSFIHLSFQEFFAALFYALENEEERTGRDSGNDIKGLKTLLADYGKSRNYLMLTVRFLFGLLNEGRMKAIEKKLSCKISLNIKPKLLTWIKTKPRTCPSPSFAESGRPQTFPSQKQVETIPQLEDFHCLYEIREKSFVQNALSHFVDLRLDDYTFTRLDQVALAFCLKNCQKLESLTLNSCAFVSEDPEEGTDEDSLRPLKQLHLTSLNLAELDLTGNNGLGAGGMQLLCEGLRHPSCKLQTLRLWGCDLTDACCGDLATALSTSPNLTELDLSFVTGLGAGSMQLLLCGLRHPCCKLQTLRLRCCSLTDACCRLLAAALSTSPSLMQLDLSGNKDLGDGGVQLLCEGLTNPSCKLQTLRLHSCCLTDGCCGDLTAALKTNPSLTELNLGGNTGLGDGGVRLLCEWLRHPSCKFQILGLWGCDLTDASCGDLASALSTSLTLLDLGYNTGLGAGGVRLLCEGLRHPSCKLQTLGLSLHKLDAEIKQELEAVKGIKPGLVIEELKWLVFNW</sequence>
<name>A0A3Q0FSE9_ALLSI</name>
<evidence type="ECO:0000259" key="10">
    <source>
        <dbReference type="PROSITE" id="PS50837"/>
    </source>
</evidence>
<feature type="domain" description="NACHT" evidence="10">
    <location>
        <begin position="83"/>
        <end position="399"/>
    </location>
</feature>
<dbReference type="InterPro" id="IPR027417">
    <property type="entry name" value="P-loop_NTPase"/>
</dbReference>
<evidence type="ECO:0000256" key="8">
    <source>
        <dbReference type="ARBA" id="ARBA00023198"/>
    </source>
</evidence>
<reference evidence="12" key="1">
    <citation type="submission" date="2025-08" db="UniProtKB">
        <authorList>
            <consortium name="RefSeq"/>
        </authorList>
    </citation>
    <scope>IDENTIFICATION</scope>
</reference>
<evidence type="ECO:0000256" key="5">
    <source>
        <dbReference type="ARBA" id="ARBA00022741"/>
    </source>
</evidence>
<proteinExistence type="inferred from homology"/>
<dbReference type="STRING" id="38654.A0A3Q0FSE9"/>
<comment type="subcellular location">
    <subcellularLocation>
        <location evidence="1">Inflammasome</location>
    </subcellularLocation>
</comment>
<keyword evidence="9" id="KW-1271">Inflammasome</keyword>
<dbReference type="SMART" id="SM01288">
    <property type="entry name" value="FISNA"/>
    <property type="match status" value="1"/>
</dbReference>
<dbReference type="PANTHER" id="PTHR45690">
    <property type="entry name" value="NACHT, LRR AND PYD DOMAINS-CONTAINING PROTEIN 12"/>
    <property type="match status" value="1"/>
</dbReference>
<keyword evidence="6" id="KW-0067">ATP-binding</keyword>
<dbReference type="SMART" id="SM00367">
    <property type="entry name" value="LRR_CC"/>
    <property type="match status" value="6"/>
</dbReference>
<dbReference type="Gene3D" id="3.40.50.300">
    <property type="entry name" value="P-loop containing nucleotide triphosphate hydrolases"/>
    <property type="match status" value="1"/>
</dbReference>
<dbReference type="InterPro" id="IPR006553">
    <property type="entry name" value="Leu-rich_rpt_Cys-con_subtyp"/>
</dbReference>
<dbReference type="Pfam" id="PF14484">
    <property type="entry name" value="FISNA"/>
    <property type="match status" value="1"/>
</dbReference>
<evidence type="ECO:0000256" key="7">
    <source>
        <dbReference type="ARBA" id="ARBA00022843"/>
    </source>
</evidence>
<dbReference type="PROSITE" id="PS50837">
    <property type="entry name" value="NACHT"/>
    <property type="match status" value="1"/>
</dbReference>
<dbReference type="SUPFAM" id="SSF52540">
    <property type="entry name" value="P-loop containing nucleoside triphosphate hydrolases"/>
    <property type="match status" value="1"/>
</dbReference>
<accession>A0A3Q0FSE9</accession>
<gene>
    <name evidence="12" type="primary">LOC102372525</name>
</gene>
<dbReference type="Pfam" id="PF17776">
    <property type="entry name" value="NLRC4_HD2"/>
    <property type="match status" value="1"/>
</dbReference>
<keyword evidence="4" id="KW-0677">Repeat</keyword>
<dbReference type="Proteomes" id="UP000189705">
    <property type="component" value="Unplaced"/>
</dbReference>
<dbReference type="Pfam" id="PF13516">
    <property type="entry name" value="LRR_6"/>
    <property type="match status" value="3"/>
</dbReference>
<evidence type="ECO:0000313" key="11">
    <source>
        <dbReference type="Proteomes" id="UP000189705"/>
    </source>
</evidence>
<dbReference type="KEGG" id="asn:102372525"/>
<dbReference type="GO" id="GO:0045087">
    <property type="term" value="P:innate immune response"/>
    <property type="evidence" value="ECO:0007669"/>
    <property type="project" value="UniProtKB-KW"/>
</dbReference>
<dbReference type="RefSeq" id="XP_025050561.1">
    <property type="nucleotide sequence ID" value="XM_025194776.1"/>
</dbReference>
<dbReference type="PANTHER" id="PTHR45690:SF19">
    <property type="entry name" value="NACHT, LRR AND PYD DOMAINS-CONTAINING PROTEIN 3"/>
    <property type="match status" value="1"/>
</dbReference>
<dbReference type="SUPFAM" id="SSF52047">
    <property type="entry name" value="RNI-like"/>
    <property type="match status" value="1"/>
</dbReference>
<evidence type="ECO:0000256" key="6">
    <source>
        <dbReference type="ARBA" id="ARBA00022840"/>
    </source>
</evidence>
<dbReference type="InterPro" id="IPR041075">
    <property type="entry name" value="NOD1/2_WH"/>
</dbReference>
<keyword evidence="8" id="KW-0395">Inflammatory response</keyword>
<evidence type="ECO:0000313" key="12">
    <source>
        <dbReference type="RefSeq" id="XP_025050561.1"/>
    </source>
</evidence>
<dbReference type="Pfam" id="PF05729">
    <property type="entry name" value="NACHT"/>
    <property type="match status" value="1"/>
</dbReference>
<keyword evidence="11" id="KW-1185">Reference proteome</keyword>
<evidence type="ECO:0000256" key="9">
    <source>
        <dbReference type="ARBA" id="ARBA00023233"/>
    </source>
</evidence>
<dbReference type="GO" id="GO:0005524">
    <property type="term" value="F:ATP binding"/>
    <property type="evidence" value="ECO:0007669"/>
    <property type="project" value="UniProtKB-KW"/>
</dbReference>
<dbReference type="SMART" id="SM00368">
    <property type="entry name" value="LRR_RI"/>
    <property type="match status" value="9"/>
</dbReference>
<keyword evidence="3" id="KW-0963">Cytoplasm</keyword>
<dbReference type="InterPro" id="IPR032675">
    <property type="entry name" value="LRR_dom_sf"/>
</dbReference>
<organism evidence="11 12">
    <name type="scientific">Alligator sinensis</name>
    <name type="common">Chinese alligator</name>
    <dbReference type="NCBI Taxonomy" id="38654"/>
    <lineage>
        <taxon>Eukaryota</taxon>
        <taxon>Metazoa</taxon>
        <taxon>Chordata</taxon>
        <taxon>Craniata</taxon>
        <taxon>Vertebrata</taxon>
        <taxon>Euteleostomi</taxon>
        <taxon>Archelosauria</taxon>
        <taxon>Archosauria</taxon>
        <taxon>Crocodylia</taxon>
        <taxon>Alligatoridae</taxon>
        <taxon>Alligatorinae</taxon>
        <taxon>Alligator</taxon>
    </lineage>
</organism>
<evidence type="ECO:0000256" key="3">
    <source>
        <dbReference type="ARBA" id="ARBA00022490"/>
    </source>
</evidence>
<dbReference type="Pfam" id="PF17779">
    <property type="entry name" value="WHD_NOD2"/>
    <property type="match status" value="1"/>
</dbReference>
<evidence type="ECO:0000256" key="4">
    <source>
        <dbReference type="ARBA" id="ARBA00022737"/>
    </source>
</evidence>
<dbReference type="AlphaFoldDB" id="A0A3Q0FSE9"/>
<dbReference type="InterPro" id="IPR029495">
    <property type="entry name" value="NACHT-assoc"/>
</dbReference>
<dbReference type="InterPro" id="IPR041267">
    <property type="entry name" value="NLRP_HD2"/>
</dbReference>
<keyword evidence="5" id="KW-0547">Nucleotide-binding</keyword>